<keyword evidence="11" id="KW-1185">Reference proteome</keyword>
<name>A0ABR5SEK5_9BACT</name>
<evidence type="ECO:0000256" key="3">
    <source>
        <dbReference type="ARBA" id="ARBA00022603"/>
    </source>
</evidence>
<protein>
    <recommendedName>
        <fullName evidence="7">Ribosomal RNA small subunit methyltransferase A</fullName>
        <ecNumber evidence="7">2.1.1.182</ecNumber>
    </recommendedName>
    <alternativeName>
        <fullName evidence="7">16S rRNA (adenine(1518)-N(6)/adenine(1519)-N(6))-dimethyltransferase</fullName>
    </alternativeName>
    <alternativeName>
        <fullName evidence="7">16S rRNA dimethyladenosine transferase</fullName>
    </alternativeName>
    <alternativeName>
        <fullName evidence="7">16S rRNA dimethylase</fullName>
    </alternativeName>
    <alternativeName>
        <fullName evidence="7">S-adenosylmethionine-6-N', N'-adenosyl(rRNA) dimethyltransferase</fullName>
    </alternativeName>
</protein>
<dbReference type="InterPro" id="IPR029063">
    <property type="entry name" value="SAM-dependent_MTases_sf"/>
</dbReference>
<dbReference type="InterPro" id="IPR001737">
    <property type="entry name" value="KsgA/Erm"/>
</dbReference>
<dbReference type="InterPro" id="IPR020598">
    <property type="entry name" value="rRNA_Ade_methylase_Trfase_N"/>
</dbReference>
<comment type="catalytic activity">
    <reaction evidence="7">
        <text>adenosine(1518)/adenosine(1519) in 16S rRNA + 4 S-adenosyl-L-methionine = N(6)-dimethyladenosine(1518)/N(6)-dimethyladenosine(1519) in 16S rRNA + 4 S-adenosyl-L-homocysteine + 4 H(+)</text>
        <dbReference type="Rhea" id="RHEA:19609"/>
        <dbReference type="Rhea" id="RHEA-COMP:10232"/>
        <dbReference type="Rhea" id="RHEA-COMP:10233"/>
        <dbReference type="ChEBI" id="CHEBI:15378"/>
        <dbReference type="ChEBI" id="CHEBI:57856"/>
        <dbReference type="ChEBI" id="CHEBI:59789"/>
        <dbReference type="ChEBI" id="CHEBI:74411"/>
        <dbReference type="ChEBI" id="CHEBI:74493"/>
        <dbReference type="EC" id="2.1.1.182"/>
    </reaction>
</comment>
<feature type="binding site" evidence="7 8">
    <location>
        <position position="99"/>
    </location>
    <ligand>
        <name>S-adenosyl-L-methionine</name>
        <dbReference type="ChEBI" id="CHEBI:59789"/>
    </ligand>
</feature>
<evidence type="ECO:0000256" key="1">
    <source>
        <dbReference type="ARBA" id="ARBA00022490"/>
    </source>
</evidence>
<keyword evidence="3 7" id="KW-0489">Methyltransferase</keyword>
<evidence type="ECO:0000313" key="10">
    <source>
        <dbReference type="EMBL" id="KWT84414.1"/>
    </source>
</evidence>
<evidence type="ECO:0000256" key="8">
    <source>
        <dbReference type="PROSITE-ProRule" id="PRU01026"/>
    </source>
</evidence>
<dbReference type="EMBL" id="LNQR01000068">
    <property type="protein sequence ID" value="KWT84414.1"/>
    <property type="molecule type" value="Genomic_DNA"/>
</dbReference>
<dbReference type="Proteomes" id="UP000060487">
    <property type="component" value="Unassembled WGS sequence"/>
</dbReference>
<feature type="binding site" evidence="7 8">
    <location>
        <position position="9"/>
    </location>
    <ligand>
        <name>S-adenosyl-L-methionine</name>
        <dbReference type="ChEBI" id="CHEBI:59789"/>
    </ligand>
</feature>
<evidence type="ECO:0000256" key="2">
    <source>
        <dbReference type="ARBA" id="ARBA00022552"/>
    </source>
</evidence>
<keyword evidence="1 7" id="KW-0963">Cytoplasm</keyword>
<evidence type="ECO:0000256" key="6">
    <source>
        <dbReference type="ARBA" id="ARBA00022884"/>
    </source>
</evidence>
<comment type="similarity">
    <text evidence="7">Belongs to the class I-like SAM-binding methyltransferase superfamily. rRNA adenine N(6)-methyltransferase family. RsmA subfamily.</text>
</comment>
<evidence type="ECO:0000256" key="5">
    <source>
        <dbReference type="ARBA" id="ARBA00022691"/>
    </source>
</evidence>
<keyword evidence="6 7" id="KW-0694">RNA-binding</keyword>
<sequence>MKKRKLGQHFLYDDAILEKIANAANISADDTVVEIGPGTGPLTEKLIDRAKTVIAIELDKNLYDRLKVRFRGVCNLELVHGDALKYDYRAIGTFKVAANIPYYVTTPLIFRLLDETDTLTGMTLMVQKEIAERIASPPGKKSYGVLSIMTQLVSDPEIKFIVRRDSFRPPPEVDSAVVGFNVLKDKKVQLTNEKLFIAVVKTSFSMRRKTLANNLRGFCADIGDLLKSIGIDPRRRPETLSIDEFARIANALS</sequence>
<dbReference type="PROSITE" id="PS01131">
    <property type="entry name" value="RRNA_A_DIMETH"/>
    <property type="match status" value="1"/>
</dbReference>
<feature type="binding site" evidence="7 8">
    <location>
        <position position="82"/>
    </location>
    <ligand>
        <name>S-adenosyl-L-methionine</name>
        <dbReference type="ChEBI" id="CHEBI:59789"/>
    </ligand>
</feature>
<dbReference type="HAMAP" id="MF_00607">
    <property type="entry name" value="16SrRNA_methyltr_A"/>
    <property type="match status" value="1"/>
</dbReference>
<dbReference type="InterPro" id="IPR023165">
    <property type="entry name" value="rRNA_Ade_diMease-like_C"/>
</dbReference>
<keyword evidence="4 7" id="KW-0808">Transferase</keyword>
<dbReference type="Gene3D" id="1.10.8.100">
    <property type="entry name" value="Ribosomal RNA adenine dimethylase-like, domain 2"/>
    <property type="match status" value="1"/>
</dbReference>
<comment type="caution">
    <text evidence="10">The sequence shown here is derived from an EMBL/GenBank/DDBJ whole genome shotgun (WGS) entry which is preliminary data.</text>
</comment>
<gene>
    <name evidence="7 10" type="primary">rsmA</name>
    <name evidence="7" type="synonym">ksgA</name>
    <name evidence="10" type="ORF">ASN18_1909</name>
</gene>
<feature type="binding site" evidence="7 8">
    <location>
        <position position="36"/>
    </location>
    <ligand>
        <name>S-adenosyl-L-methionine</name>
        <dbReference type="ChEBI" id="CHEBI:59789"/>
    </ligand>
</feature>
<dbReference type="PANTHER" id="PTHR11727:SF7">
    <property type="entry name" value="DIMETHYLADENOSINE TRANSFERASE-RELATED"/>
    <property type="match status" value="1"/>
</dbReference>
<dbReference type="CDD" id="cd02440">
    <property type="entry name" value="AdoMet_MTases"/>
    <property type="match status" value="1"/>
</dbReference>
<dbReference type="InterPro" id="IPR011530">
    <property type="entry name" value="rRNA_adenine_dimethylase"/>
</dbReference>
<feature type="binding site" evidence="7 8">
    <location>
        <position position="57"/>
    </location>
    <ligand>
        <name>S-adenosyl-L-methionine</name>
        <dbReference type="ChEBI" id="CHEBI:59789"/>
    </ligand>
</feature>
<keyword evidence="2 7" id="KW-0698">rRNA processing</keyword>
<organism evidence="10 11">
    <name type="scientific">Candidatus Magnetominusculus xianensis</name>
    <dbReference type="NCBI Taxonomy" id="1748249"/>
    <lineage>
        <taxon>Bacteria</taxon>
        <taxon>Pseudomonadati</taxon>
        <taxon>Nitrospirota</taxon>
        <taxon>Nitrospiria</taxon>
        <taxon>Nitrospirales</taxon>
        <taxon>Nitrospiraceae</taxon>
        <taxon>Candidatus Magnetominusculus</taxon>
    </lineage>
</organism>
<evidence type="ECO:0000259" key="9">
    <source>
        <dbReference type="SMART" id="SM00650"/>
    </source>
</evidence>
<dbReference type="Gene3D" id="3.40.50.150">
    <property type="entry name" value="Vaccinia Virus protein VP39"/>
    <property type="match status" value="1"/>
</dbReference>
<proteinExistence type="inferred from homology"/>
<dbReference type="SMART" id="SM00650">
    <property type="entry name" value="rADc"/>
    <property type="match status" value="1"/>
</dbReference>
<feature type="binding site" evidence="7 8">
    <location>
        <position position="11"/>
    </location>
    <ligand>
        <name>S-adenosyl-L-methionine</name>
        <dbReference type="ChEBI" id="CHEBI:59789"/>
    </ligand>
</feature>
<dbReference type="NCBIfam" id="TIGR00755">
    <property type="entry name" value="ksgA"/>
    <property type="match status" value="1"/>
</dbReference>
<dbReference type="GO" id="GO:0052908">
    <property type="term" value="F:16S rRNA (adenine(1518)-N(6)/adenine(1519)-N(6))-dimethyltransferase activity"/>
    <property type="evidence" value="ECO:0007669"/>
    <property type="project" value="UniProtKB-EC"/>
</dbReference>
<accession>A0ABR5SEK5</accession>
<comment type="subcellular location">
    <subcellularLocation>
        <location evidence="7">Cytoplasm</location>
    </subcellularLocation>
</comment>
<dbReference type="RefSeq" id="WP_236861647.1">
    <property type="nucleotide sequence ID" value="NZ_LNQR01000068.1"/>
</dbReference>
<keyword evidence="5 7" id="KW-0949">S-adenosyl-L-methionine</keyword>
<reference evidence="10 11" key="1">
    <citation type="submission" date="2015-11" db="EMBL/GenBank/DDBJ databases">
        <authorList>
            <person name="Lin W."/>
        </authorList>
    </citation>
    <scope>NUCLEOTIDE SEQUENCE [LARGE SCALE GENOMIC DNA]</scope>
    <source>
        <strain evidence="10 11">HCH-1</strain>
    </source>
</reference>
<dbReference type="EC" id="2.1.1.182" evidence="7"/>
<dbReference type="Pfam" id="PF00398">
    <property type="entry name" value="RrnaAD"/>
    <property type="match status" value="1"/>
</dbReference>
<evidence type="ECO:0000256" key="4">
    <source>
        <dbReference type="ARBA" id="ARBA00022679"/>
    </source>
</evidence>
<evidence type="ECO:0000313" key="11">
    <source>
        <dbReference type="Proteomes" id="UP000060487"/>
    </source>
</evidence>
<dbReference type="InterPro" id="IPR020596">
    <property type="entry name" value="rRNA_Ade_Mease_Trfase_CS"/>
</dbReference>
<comment type="function">
    <text evidence="7">Specifically dimethylates two adjacent adenosines (A1518 and A1519) in the loop of a conserved hairpin near the 3'-end of 16S rRNA in the 30S particle. May play a critical role in biogenesis of 30S subunits.</text>
</comment>
<dbReference type="SUPFAM" id="SSF53335">
    <property type="entry name" value="S-adenosyl-L-methionine-dependent methyltransferases"/>
    <property type="match status" value="1"/>
</dbReference>
<dbReference type="PANTHER" id="PTHR11727">
    <property type="entry name" value="DIMETHYLADENOSINE TRANSFERASE"/>
    <property type="match status" value="1"/>
</dbReference>
<dbReference type="PROSITE" id="PS51689">
    <property type="entry name" value="SAM_RNA_A_N6_MT"/>
    <property type="match status" value="1"/>
</dbReference>
<evidence type="ECO:0000256" key="7">
    <source>
        <dbReference type="HAMAP-Rule" id="MF_00607"/>
    </source>
</evidence>
<feature type="domain" description="Ribosomal RNA adenine methylase transferase N-terminal" evidence="9">
    <location>
        <begin position="16"/>
        <end position="184"/>
    </location>
</feature>